<comment type="caution">
    <text evidence="2">The sequence shown here is derived from an EMBL/GenBank/DDBJ whole genome shotgun (WGS) entry which is preliminary data.</text>
</comment>
<evidence type="ECO:0000256" key="1">
    <source>
        <dbReference type="SAM" id="MobiDB-lite"/>
    </source>
</evidence>
<dbReference type="GeneID" id="85342747"/>
<protein>
    <submittedName>
        <fullName evidence="2">Uncharacterized protein</fullName>
    </submittedName>
</protein>
<feature type="region of interest" description="Disordered" evidence="1">
    <location>
        <begin position="107"/>
        <end position="127"/>
    </location>
</feature>
<dbReference type="RefSeq" id="XP_060309932.1">
    <property type="nucleotide sequence ID" value="XM_060459200.1"/>
</dbReference>
<keyword evidence="3" id="KW-1185">Reference proteome</keyword>
<gene>
    <name evidence="2" type="ORF">CCOS01_11047</name>
</gene>
<evidence type="ECO:0000313" key="3">
    <source>
        <dbReference type="Proteomes" id="UP001240678"/>
    </source>
</evidence>
<dbReference type="AlphaFoldDB" id="A0AAI9YPZ4"/>
<reference evidence="2 3" key="1">
    <citation type="submission" date="2016-10" db="EMBL/GenBank/DDBJ databases">
        <title>The genome sequence of Colletotrichum fioriniae PJ7.</title>
        <authorList>
            <person name="Baroncelli R."/>
        </authorList>
    </citation>
    <scope>NUCLEOTIDE SEQUENCE [LARGE SCALE GENOMIC DNA]</scope>
    <source>
        <strain evidence="2 3">IMI 309622</strain>
    </source>
</reference>
<proteinExistence type="predicted"/>
<organism evidence="2 3">
    <name type="scientific">Colletotrichum costaricense</name>
    <dbReference type="NCBI Taxonomy" id="1209916"/>
    <lineage>
        <taxon>Eukaryota</taxon>
        <taxon>Fungi</taxon>
        <taxon>Dikarya</taxon>
        <taxon>Ascomycota</taxon>
        <taxon>Pezizomycotina</taxon>
        <taxon>Sordariomycetes</taxon>
        <taxon>Hypocreomycetidae</taxon>
        <taxon>Glomerellales</taxon>
        <taxon>Glomerellaceae</taxon>
        <taxon>Colletotrichum</taxon>
        <taxon>Colletotrichum acutatum species complex</taxon>
    </lineage>
</organism>
<dbReference type="Proteomes" id="UP001240678">
    <property type="component" value="Unassembled WGS sequence"/>
</dbReference>
<evidence type="ECO:0000313" key="2">
    <source>
        <dbReference type="EMBL" id="KAK1519396.1"/>
    </source>
</evidence>
<name>A0AAI9YPZ4_9PEZI</name>
<dbReference type="EMBL" id="MOOE01000012">
    <property type="protein sequence ID" value="KAK1519396.1"/>
    <property type="molecule type" value="Genomic_DNA"/>
</dbReference>
<accession>A0AAI9YPZ4</accession>
<sequence length="127" mass="13853">MIQTVHRPKVAQIGWKTLYVKDIVGIDLWEEPCVIASDVGSFSVLKASSCVHDPGDRAGQEASLFHPRTHPINYFANRAALFPAASHTKNFDKSLSITFRLGPITEVEDASERSSSDQQAAKAGTGR</sequence>